<evidence type="ECO:0000313" key="2">
    <source>
        <dbReference type="Proteomes" id="UP001386955"/>
    </source>
</evidence>
<proteinExistence type="predicted"/>
<protein>
    <submittedName>
        <fullName evidence="1">Uncharacterized protein</fullName>
    </submittedName>
</protein>
<keyword evidence="2" id="KW-1185">Reference proteome</keyword>
<dbReference type="EMBL" id="JAYMYS010000007">
    <property type="protein sequence ID" value="KAK7387003.1"/>
    <property type="molecule type" value="Genomic_DNA"/>
</dbReference>
<dbReference type="AlphaFoldDB" id="A0AAN9S2R1"/>
<name>A0AAN9S2R1_PSOTE</name>
<reference evidence="1 2" key="1">
    <citation type="submission" date="2024-01" db="EMBL/GenBank/DDBJ databases">
        <title>The genomes of 5 underutilized Papilionoideae crops provide insights into root nodulation and disease resistanc.</title>
        <authorList>
            <person name="Jiang F."/>
        </authorList>
    </citation>
    <scope>NUCLEOTIDE SEQUENCE [LARGE SCALE GENOMIC DNA]</scope>
    <source>
        <strain evidence="1">DUOXIRENSHENG_FW03</strain>
        <tissue evidence="1">Leaves</tissue>
    </source>
</reference>
<dbReference type="Proteomes" id="UP001386955">
    <property type="component" value="Unassembled WGS sequence"/>
</dbReference>
<evidence type="ECO:0000313" key="1">
    <source>
        <dbReference type="EMBL" id="KAK7387003.1"/>
    </source>
</evidence>
<sequence length="70" mass="7915">MHQTQNRDASLYTHHYKSANTTISDSELQCTTSTIRALLRYTSKLIETYLTVNTTSQVSTTSQAVRFLVS</sequence>
<gene>
    <name evidence="1" type="ORF">VNO78_27440</name>
</gene>
<comment type="caution">
    <text evidence="1">The sequence shown here is derived from an EMBL/GenBank/DDBJ whole genome shotgun (WGS) entry which is preliminary data.</text>
</comment>
<organism evidence="1 2">
    <name type="scientific">Psophocarpus tetragonolobus</name>
    <name type="common">Winged bean</name>
    <name type="synonym">Dolichos tetragonolobus</name>
    <dbReference type="NCBI Taxonomy" id="3891"/>
    <lineage>
        <taxon>Eukaryota</taxon>
        <taxon>Viridiplantae</taxon>
        <taxon>Streptophyta</taxon>
        <taxon>Embryophyta</taxon>
        <taxon>Tracheophyta</taxon>
        <taxon>Spermatophyta</taxon>
        <taxon>Magnoliopsida</taxon>
        <taxon>eudicotyledons</taxon>
        <taxon>Gunneridae</taxon>
        <taxon>Pentapetalae</taxon>
        <taxon>rosids</taxon>
        <taxon>fabids</taxon>
        <taxon>Fabales</taxon>
        <taxon>Fabaceae</taxon>
        <taxon>Papilionoideae</taxon>
        <taxon>50 kb inversion clade</taxon>
        <taxon>NPAAA clade</taxon>
        <taxon>indigoferoid/millettioid clade</taxon>
        <taxon>Phaseoleae</taxon>
        <taxon>Psophocarpus</taxon>
    </lineage>
</organism>
<accession>A0AAN9S2R1</accession>